<name>C0EUI2_9FIRM</name>
<dbReference type="Proteomes" id="UP000003174">
    <property type="component" value="Unassembled WGS sequence"/>
</dbReference>
<evidence type="ECO:0000313" key="2">
    <source>
        <dbReference type="Proteomes" id="UP000003174"/>
    </source>
</evidence>
<sequence length="44" mass="5100">MDDGISMFLTVVSEVKSEIMLKRFGDSPKDCDFMRKYSESITVY</sequence>
<gene>
    <name evidence="1" type="ORF">EUBHAL_01066</name>
</gene>
<accession>C0EUI2</accession>
<dbReference type="EMBL" id="ACEP01000054">
    <property type="protein sequence ID" value="EEG37030.1"/>
    <property type="molecule type" value="Genomic_DNA"/>
</dbReference>
<comment type="caution">
    <text evidence="1">The sequence shown here is derived from an EMBL/GenBank/DDBJ whole genome shotgun (WGS) entry which is preliminary data.</text>
</comment>
<proteinExistence type="predicted"/>
<protein>
    <submittedName>
        <fullName evidence="1">Uncharacterized protein</fullName>
    </submittedName>
</protein>
<organism evidence="1 2">
    <name type="scientific">Anaerobutyricum hallii DSM 3353</name>
    <dbReference type="NCBI Taxonomy" id="411469"/>
    <lineage>
        <taxon>Bacteria</taxon>
        <taxon>Bacillati</taxon>
        <taxon>Bacillota</taxon>
        <taxon>Clostridia</taxon>
        <taxon>Lachnospirales</taxon>
        <taxon>Lachnospiraceae</taxon>
        <taxon>Anaerobutyricum</taxon>
    </lineage>
</organism>
<reference evidence="1 2" key="2">
    <citation type="submission" date="2009-02" db="EMBL/GenBank/DDBJ databases">
        <title>Draft genome sequence of Eubacterium hallii (DSM 3353).</title>
        <authorList>
            <person name="Sudarsanam P."/>
            <person name="Ley R."/>
            <person name="Guruge J."/>
            <person name="Turnbaugh P.J."/>
            <person name="Mahowald M."/>
            <person name="Liep D."/>
            <person name="Gordon J."/>
        </authorList>
    </citation>
    <scope>NUCLEOTIDE SEQUENCE [LARGE SCALE GENOMIC DNA]</scope>
    <source>
        <strain evidence="1 2">DSM 3353</strain>
    </source>
</reference>
<reference evidence="1 2" key="1">
    <citation type="submission" date="2009-01" db="EMBL/GenBank/DDBJ databases">
        <authorList>
            <person name="Fulton L."/>
            <person name="Clifton S."/>
            <person name="Fulton B."/>
            <person name="Xu J."/>
            <person name="Minx P."/>
            <person name="Pepin K.H."/>
            <person name="Johnson M."/>
            <person name="Bhonagiri V."/>
            <person name="Nash W.E."/>
            <person name="Mardis E.R."/>
            <person name="Wilson R.K."/>
        </authorList>
    </citation>
    <scope>NUCLEOTIDE SEQUENCE [LARGE SCALE GENOMIC DNA]</scope>
    <source>
        <strain evidence="1 2">DSM 3353</strain>
    </source>
</reference>
<dbReference type="AlphaFoldDB" id="C0EUI2"/>
<evidence type="ECO:0000313" key="1">
    <source>
        <dbReference type="EMBL" id="EEG37030.1"/>
    </source>
</evidence>